<dbReference type="AlphaFoldDB" id="A0A3M7LWL0"/>
<evidence type="ECO:0000256" key="10">
    <source>
        <dbReference type="SAM" id="Coils"/>
    </source>
</evidence>
<dbReference type="GO" id="GO:0006281">
    <property type="term" value="P:DNA repair"/>
    <property type="evidence" value="ECO:0007669"/>
    <property type="project" value="UniProtKB-UniRule"/>
</dbReference>
<dbReference type="PANTHER" id="PTHR13476">
    <property type="entry name" value="CHROMATIN MODIFICATION-RELATED PROTEIN MEAF6"/>
    <property type="match status" value="1"/>
</dbReference>
<evidence type="ECO:0000256" key="2">
    <source>
        <dbReference type="ARBA" id="ARBA00010916"/>
    </source>
</evidence>
<evidence type="ECO:0000256" key="6">
    <source>
        <dbReference type="ARBA" id="ARBA00023054"/>
    </source>
</evidence>
<accession>A0A3M7LWL0</accession>
<sequence length="197" mass="21283">MAENATPGSANNASADSSRGMPYYERLRRDLRESLNKKRQVDNNLLQLEENILRVETQYLEETSAGNIIKGFDNYIKGAATTTAAGGAGTTTRRKAPISDADRIFSRSSTSFLRKSVGAKRQGQLLTTNALQESSTPGSATAPPSHAPTPTSSFPTRESSQPTNGARPGGSKKKKAADDEDEDSNKTKRQKISYGRE</sequence>
<keyword evidence="4 9" id="KW-0156">Chromatin regulator</keyword>
<comment type="similarity">
    <text evidence="2 9">Belongs to the EAF6 family.</text>
</comment>
<evidence type="ECO:0000256" key="1">
    <source>
        <dbReference type="ARBA" id="ARBA00004123"/>
    </source>
</evidence>
<keyword evidence="6 10" id="KW-0175">Coiled coil</keyword>
<dbReference type="Proteomes" id="UP000265663">
    <property type="component" value="Unassembled WGS sequence"/>
</dbReference>
<evidence type="ECO:0000256" key="11">
    <source>
        <dbReference type="SAM" id="MobiDB-lite"/>
    </source>
</evidence>
<feature type="compositionally biased region" description="Polar residues" evidence="11">
    <location>
        <begin position="1"/>
        <end position="17"/>
    </location>
</feature>
<gene>
    <name evidence="12" type="ORF">GMOD_00001982</name>
</gene>
<evidence type="ECO:0000256" key="9">
    <source>
        <dbReference type="RuleBase" id="RU368022"/>
    </source>
</evidence>
<dbReference type="GO" id="GO:0016740">
    <property type="term" value="F:transferase activity"/>
    <property type="evidence" value="ECO:0007669"/>
    <property type="project" value="UniProtKB-KW"/>
</dbReference>
<keyword evidence="12" id="KW-0808">Transferase</keyword>
<dbReference type="GO" id="GO:0035267">
    <property type="term" value="C:NuA4 histone acetyltransferase complex"/>
    <property type="evidence" value="ECO:0007669"/>
    <property type="project" value="UniProtKB-UniRule"/>
</dbReference>
<feature type="coiled-coil region" evidence="10">
    <location>
        <begin position="24"/>
        <end position="58"/>
    </location>
</feature>
<protein>
    <recommendedName>
        <fullName evidence="3 9">Chromatin modification-related protein EAF6</fullName>
    </recommendedName>
</protein>
<dbReference type="OrthoDB" id="440324at2759"/>
<dbReference type="EMBL" id="KE747809">
    <property type="protein sequence ID" value="RMZ66627.1"/>
    <property type="molecule type" value="Genomic_DNA"/>
</dbReference>
<evidence type="ECO:0000313" key="12">
    <source>
        <dbReference type="EMBL" id="RMZ66627.1"/>
    </source>
</evidence>
<keyword evidence="13" id="KW-1185">Reference proteome</keyword>
<comment type="subcellular location">
    <subcellularLocation>
        <location evidence="1 9">Nucleus</location>
    </subcellularLocation>
</comment>
<comment type="subunit">
    <text evidence="9">Component of the NuA4 histone acetyltransferase complex.</text>
</comment>
<dbReference type="Pfam" id="PF09340">
    <property type="entry name" value="NuA4"/>
    <property type="match status" value="1"/>
</dbReference>
<keyword evidence="9" id="KW-0227">DNA damage</keyword>
<evidence type="ECO:0000256" key="4">
    <source>
        <dbReference type="ARBA" id="ARBA00022853"/>
    </source>
</evidence>
<proteinExistence type="inferred from homology"/>
<comment type="function">
    <text evidence="9">Component of the NuA4 histone acetyltransferase complex which is involved in transcriptional activation of selected genes principally by acetylation of nucleosomal histone H4 and H2A. The NuA4 complex is also involved in DNA repair.</text>
</comment>
<evidence type="ECO:0000256" key="3">
    <source>
        <dbReference type="ARBA" id="ARBA00018504"/>
    </source>
</evidence>
<feature type="compositionally biased region" description="Polar residues" evidence="11">
    <location>
        <begin position="124"/>
        <end position="133"/>
    </location>
</feature>
<keyword evidence="9" id="KW-0234">DNA repair</keyword>
<evidence type="ECO:0000256" key="7">
    <source>
        <dbReference type="ARBA" id="ARBA00023163"/>
    </source>
</evidence>
<dbReference type="InterPro" id="IPR015418">
    <property type="entry name" value="Eaf6"/>
</dbReference>
<feature type="compositionally biased region" description="Low complexity" evidence="11">
    <location>
        <begin position="134"/>
        <end position="156"/>
    </location>
</feature>
<keyword evidence="7 9" id="KW-0804">Transcription</keyword>
<evidence type="ECO:0000256" key="5">
    <source>
        <dbReference type="ARBA" id="ARBA00023015"/>
    </source>
</evidence>
<name>A0A3M7LWL0_9PLEO</name>
<feature type="region of interest" description="Disordered" evidence="11">
    <location>
        <begin position="1"/>
        <end position="22"/>
    </location>
</feature>
<reference evidence="12 13" key="1">
    <citation type="journal article" date="2014" name="PLoS ONE">
        <title>De novo Genome Assembly of the Fungal Plant Pathogen Pyrenophora semeniperda.</title>
        <authorList>
            <person name="Soliai M.M."/>
            <person name="Meyer S.E."/>
            <person name="Udall J.A."/>
            <person name="Elzinga D.E."/>
            <person name="Hermansen R.A."/>
            <person name="Bodily P.M."/>
            <person name="Hart A.A."/>
            <person name="Coleman C.E."/>
        </authorList>
    </citation>
    <scope>NUCLEOTIDE SEQUENCE [LARGE SCALE GENOMIC DNA]</scope>
    <source>
        <strain evidence="12 13">CCB06</strain>
        <tissue evidence="12">Mycelium</tissue>
    </source>
</reference>
<keyword evidence="8 9" id="KW-0539">Nucleus</keyword>
<dbReference type="GO" id="GO:0006325">
    <property type="term" value="P:chromatin organization"/>
    <property type="evidence" value="ECO:0007669"/>
    <property type="project" value="UniProtKB-KW"/>
</dbReference>
<feature type="region of interest" description="Disordered" evidence="11">
    <location>
        <begin position="116"/>
        <end position="197"/>
    </location>
</feature>
<evidence type="ECO:0000313" key="13">
    <source>
        <dbReference type="Proteomes" id="UP000265663"/>
    </source>
</evidence>
<keyword evidence="5 9" id="KW-0805">Transcription regulation</keyword>
<dbReference type="GO" id="GO:0005634">
    <property type="term" value="C:nucleus"/>
    <property type="evidence" value="ECO:0007669"/>
    <property type="project" value="UniProtKB-SubCell"/>
</dbReference>
<organism evidence="12 13">
    <name type="scientific">Pyrenophora seminiperda CCB06</name>
    <dbReference type="NCBI Taxonomy" id="1302712"/>
    <lineage>
        <taxon>Eukaryota</taxon>
        <taxon>Fungi</taxon>
        <taxon>Dikarya</taxon>
        <taxon>Ascomycota</taxon>
        <taxon>Pezizomycotina</taxon>
        <taxon>Dothideomycetes</taxon>
        <taxon>Pleosporomycetidae</taxon>
        <taxon>Pleosporales</taxon>
        <taxon>Pleosporineae</taxon>
        <taxon>Pleosporaceae</taxon>
        <taxon>Pyrenophora</taxon>
    </lineage>
</organism>
<evidence type="ECO:0000256" key="8">
    <source>
        <dbReference type="ARBA" id="ARBA00023242"/>
    </source>
</evidence>